<dbReference type="Proteomes" id="UP001153636">
    <property type="component" value="Chromosome 6"/>
</dbReference>
<dbReference type="EMBL" id="OV651818">
    <property type="protein sequence ID" value="CAH1111971.1"/>
    <property type="molecule type" value="Genomic_DNA"/>
</dbReference>
<evidence type="ECO:0000313" key="2">
    <source>
        <dbReference type="EMBL" id="CAH1111971.1"/>
    </source>
</evidence>
<accession>A0A9P0D5U7</accession>
<organism evidence="2 3">
    <name type="scientific">Psylliodes chrysocephalus</name>
    <dbReference type="NCBI Taxonomy" id="3402493"/>
    <lineage>
        <taxon>Eukaryota</taxon>
        <taxon>Metazoa</taxon>
        <taxon>Ecdysozoa</taxon>
        <taxon>Arthropoda</taxon>
        <taxon>Hexapoda</taxon>
        <taxon>Insecta</taxon>
        <taxon>Pterygota</taxon>
        <taxon>Neoptera</taxon>
        <taxon>Endopterygota</taxon>
        <taxon>Coleoptera</taxon>
        <taxon>Polyphaga</taxon>
        <taxon>Cucujiformia</taxon>
        <taxon>Chrysomeloidea</taxon>
        <taxon>Chrysomelidae</taxon>
        <taxon>Galerucinae</taxon>
        <taxon>Alticini</taxon>
        <taxon>Psylliodes</taxon>
    </lineage>
</organism>
<evidence type="ECO:0000256" key="1">
    <source>
        <dbReference type="SAM" id="MobiDB-lite"/>
    </source>
</evidence>
<feature type="region of interest" description="Disordered" evidence="1">
    <location>
        <begin position="76"/>
        <end position="105"/>
    </location>
</feature>
<feature type="compositionally biased region" description="Acidic residues" evidence="1">
    <location>
        <begin position="95"/>
        <end position="105"/>
    </location>
</feature>
<evidence type="ECO:0000313" key="3">
    <source>
        <dbReference type="Proteomes" id="UP001153636"/>
    </source>
</evidence>
<keyword evidence="3" id="KW-1185">Reference proteome</keyword>
<dbReference type="AlphaFoldDB" id="A0A9P0D5U7"/>
<proteinExistence type="predicted"/>
<reference evidence="2" key="1">
    <citation type="submission" date="2022-01" db="EMBL/GenBank/DDBJ databases">
        <authorList>
            <person name="King R."/>
        </authorList>
    </citation>
    <scope>NUCLEOTIDE SEQUENCE</scope>
</reference>
<protein>
    <submittedName>
        <fullName evidence="2">Uncharacterized protein</fullName>
    </submittedName>
</protein>
<dbReference type="OrthoDB" id="6767476at2759"/>
<sequence length="184" mass="20170">MTDVHPTTTTTNICLAELVNFGIHAAVVQKSEGFPLLPSSDLVMAGELRASFGMMCLCPDLGCNFADVAGSIHMTGEQSVEEDSDSQSSPPESLTNDDSDNEPMEDIQEEVDYLPPNENNVEKGSFLLVKVLGGSRKKTNYRNVAMVQNISEDEIEVLGMKSLVEGKKIFKLWRMIYSQLTSST</sequence>
<name>A0A9P0D5U7_9CUCU</name>
<gene>
    <name evidence="2" type="ORF">PSYICH_LOCUS12243</name>
</gene>